<accession>A0A9X9M133</accession>
<feature type="non-terminal residue" evidence="1">
    <location>
        <position position="1"/>
    </location>
</feature>
<evidence type="ECO:0000313" key="2">
    <source>
        <dbReference type="Proteomes" id="UP000269945"/>
    </source>
</evidence>
<dbReference type="Proteomes" id="UP000269945">
    <property type="component" value="Unassembled WGS sequence"/>
</dbReference>
<evidence type="ECO:0000313" key="1">
    <source>
        <dbReference type="EMBL" id="VCX15692.1"/>
    </source>
</evidence>
<organism evidence="1 2">
    <name type="scientific">Gulo gulo</name>
    <name type="common">Wolverine</name>
    <name type="synonym">Gluton</name>
    <dbReference type="NCBI Taxonomy" id="48420"/>
    <lineage>
        <taxon>Eukaryota</taxon>
        <taxon>Metazoa</taxon>
        <taxon>Chordata</taxon>
        <taxon>Craniata</taxon>
        <taxon>Vertebrata</taxon>
        <taxon>Euteleostomi</taxon>
        <taxon>Mammalia</taxon>
        <taxon>Eutheria</taxon>
        <taxon>Laurasiatheria</taxon>
        <taxon>Carnivora</taxon>
        <taxon>Caniformia</taxon>
        <taxon>Musteloidea</taxon>
        <taxon>Mustelidae</taxon>
        <taxon>Guloninae</taxon>
        <taxon>Gulo</taxon>
    </lineage>
</organism>
<reference evidence="1 2" key="1">
    <citation type="submission" date="2018-10" db="EMBL/GenBank/DDBJ databases">
        <authorList>
            <person name="Ekblom R."/>
            <person name="Jareborg N."/>
        </authorList>
    </citation>
    <scope>NUCLEOTIDE SEQUENCE [LARGE SCALE GENOMIC DNA]</scope>
    <source>
        <tissue evidence="1">Muscle</tissue>
    </source>
</reference>
<dbReference type="EMBL" id="CYRY02035673">
    <property type="protein sequence ID" value="VCX15692.1"/>
    <property type="molecule type" value="Genomic_DNA"/>
</dbReference>
<name>A0A9X9M133_GULGU</name>
<gene>
    <name evidence="1" type="ORF">BN2614_LOCUS1</name>
</gene>
<sequence>GTWGKALPLAADPASCPRWGRTSLVLPGACSPGRGHLGGHRAAGPRPSGRQNAARCSALLSQRGCGALCSAGHTSLSAIRLEPPEQRQTAFSPLGPCARLGACHPAYVKRTLLNKDVNDKLQLLTS</sequence>
<protein>
    <submittedName>
        <fullName evidence="1">Uncharacterized protein</fullName>
    </submittedName>
</protein>
<proteinExistence type="predicted"/>
<keyword evidence="2" id="KW-1185">Reference proteome</keyword>
<dbReference type="AlphaFoldDB" id="A0A9X9M133"/>
<comment type="caution">
    <text evidence="1">The sequence shown here is derived from an EMBL/GenBank/DDBJ whole genome shotgun (WGS) entry which is preliminary data.</text>
</comment>